<evidence type="ECO:0000256" key="7">
    <source>
        <dbReference type="RuleBase" id="RU000417"/>
    </source>
</evidence>
<dbReference type="EMBL" id="CP060636">
    <property type="protein sequence ID" value="QNM12439.1"/>
    <property type="molecule type" value="Genomic_DNA"/>
</dbReference>
<comment type="similarity">
    <text evidence="5 6">Belongs to the class I-like SAM-binding methyltransferase superfamily. C5-methyltransferase family.</text>
</comment>
<dbReference type="InterPro" id="IPR050750">
    <property type="entry name" value="C5-MTase"/>
</dbReference>
<dbReference type="Proteomes" id="UP000515856">
    <property type="component" value="Chromosome"/>
</dbReference>
<dbReference type="PROSITE" id="PS00094">
    <property type="entry name" value="C5_MTASE_1"/>
    <property type="match status" value="1"/>
</dbReference>
<dbReference type="PANTHER" id="PTHR46098:SF1">
    <property type="entry name" value="TRNA (CYTOSINE(38)-C(5))-METHYLTRANSFERASE"/>
    <property type="match status" value="1"/>
</dbReference>
<dbReference type="InterPro" id="IPR029063">
    <property type="entry name" value="SAM-dependent_MTases_sf"/>
</dbReference>
<dbReference type="GO" id="GO:0003886">
    <property type="term" value="F:DNA (cytosine-5-)-methyltransferase activity"/>
    <property type="evidence" value="ECO:0007669"/>
    <property type="project" value="UniProtKB-EC"/>
</dbReference>
<evidence type="ECO:0000256" key="5">
    <source>
        <dbReference type="PROSITE-ProRule" id="PRU01016"/>
    </source>
</evidence>
<evidence type="ECO:0000313" key="9">
    <source>
        <dbReference type="Proteomes" id="UP000515856"/>
    </source>
</evidence>
<dbReference type="AlphaFoldDB" id="A0A7G9GNQ7"/>
<dbReference type="GO" id="GO:0032259">
    <property type="term" value="P:methylation"/>
    <property type="evidence" value="ECO:0007669"/>
    <property type="project" value="UniProtKB-KW"/>
</dbReference>
<keyword evidence="3 5" id="KW-0949">S-adenosyl-L-methionine</keyword>
<dbReference type="InterPro" id="IPR001525">
    <property type="entry name" value="C5_MeTfrase"/>
</dbReference>
<organism evidence="8 9">
    <name type="scientific">[Eubacterium] hominis</name>
    <dbReference type="NCBI Taxonomy" id="2764325"/>
    <lineage>
        <taxon>Bacteria</taxon>
        <taxon>Bacillati</taxon>
        <taxon>Bacillota</taxon>
        <taxon>Erysipelotrichia</taxon>
        <taxon>Erysipelotrichales</taxon>
        <taxon>Erysipelotrichaceae</taxon>
        <taxon>Amedibacillus</taxon>
    </lineage>
</organism>
<gene>
    <name evidence="8" type="primary">dcm</name>
    <name evidence="8" type="ORF">H9Q80_00335</name>
</gene>
<name>A0A7G9GNQ7_9FIRM</name>
<dbReference type="InterPro" id="IPR018117">
    <property type="entry name" value="C5_DNA_meth_AS"/>
</dbReference>
<dbReference type="NCBIfam" id="TIGR00675">
    <property type="entry name" value="dcm"/>
    <property type="match status" value="1"/>
</dbReference>
<dbReference type="Gene3D" id="3.40.50.150">
    <property type="entry name" value="Vaccinia Virus protein VP39"/>
    <property type="match status" value="1"/>
</dbReference>
<dbReference type="GO" id="GO:0009307">
    <property type="term" value="P:DNA restriction-modification system"/>
    <property type="evidence" value="ECO:0007669"/>
    <property type="project" value="UniProtKB-KW"/>
</dbReference>
<evidence type="ECO:0000313" key="8">
    <source>
        <dbReference type="EMBL" id="QNM12439.1"/>
    </source>
</evidence>
<dbReference type="KEGG" id="ehn:H9Q80_00335"/>
<sequence>MKPIQYGSLFSGVGAFEEALQDLGIPYDLAFFCEVDKYATKAYCQAHDIEPERNLGDITQVDLSSLPKKLDLITYGFPCQDISVAGKGKGFEHNGEQTRSGLFYNAMDVIEATDPSIAIAENVKNLVSKKFTEEFGIVLGSLEMAGYENHWKVLNSCDYGIPQNRQRVFIVSLKGGGEPRK</sequence>
<keyword evidence="2 5" id="KW-0808">Transferase</keyword>
<dbReference type="SUPFAM" id="SSF53335">
    <property type="entry name" value="S-adenosyl-L-methionine-dependent methyltransferases"/>
    <property type="match status" value="1"/>
</dbReference>
<keyword evidence="9" id="KW-1185">Reference proteome</keyword>
<keyword evidence="1 5" id="KW-0489">Methyltransferase</keyword>
<dbReference type="PROSITE" id="PS51679">
    <property type="entry name" value="SAM_MT_C5"/>
    <property type="match status" value="1"/>
</dbReference>
<evidence type="ECO:0000256" key="1">
    <source>
        <dbReference type="ARBA" id="ARBA00022603"/>
    </source>
</evidence>
<evidence type="ECO:0000256" key="4">
    <source>
        <dbReference type="ARBA" id="ARBA00022747"/>
    </source>
</evidence>
<dbReference type="EC" id="2.1.1.37" evidence="7"/>
<dbReference type="REBASE" id="442597">
    <property type="entry name" value="M.EspNSJ61ORF330P"/>
</dbReference>
<dbReference type="Pfam" id="PF00145">
    <property type="entry name" value="DNA_methylase"/>
    <property type="match status" value="1"/>
</dbReference>
<accession>A0A7G9GNQ7</accession>
<keyword evidence="4" id="KW-0680">Restriction system</keyword>
<evidence type="ECO:0000256" key="3">
    <source>
        <dbReference type="ARBA" id="ARBA00022691"/>
    </source>
</evidence>
<evidence type="ECO:0000256" key="6">
    <source>
        <dbReference type="RuleBase" id="RU000416"/>
    </source>
</evidence>
<dbReference type="RefSeq" id="WP_187426228.1">
    <property type="nucleotide sequence ID" value="NZ_CP060636.1"/>
</dbReference>
<comment type="catalytic activity">
    <reaction evidence="7">
        <text>a 2'-deoxycytidine in DNA + S-adenosyl-L-methionine = a 5-methyl-2'-deoxycytidine in DNA + S-adenosyl-L-homocysteine + H(+)</text>
        <dbReference type="Rhea" id="RHEA:13681"/>
        <dbReference type="Rhea" id="RHEA-COMP:11369"/>
        <dbReference type="Rhea" id="RHEA-COMP:11370"/>
        <dbReference type="ChEBI" id="CHEBI:15378"/>
        <dbReference type="ChEBI" id="CHEBI:57856"/>
        <dbReference type="ChEBI" id="CHEBI:59789"/>
        <dbReference type="ChEBI" id="CHEBI:85452"/>
        <dbReference type="ChEBI" id="CHEBI:85454"/>
        <dbReference type="EC" id="2.1.1.37"/>
    </reaction>
</comment>
<dbReference type="PANTHER" id="PTHR46098">
    <property type="entry name" value="TRNA (CYTOSINE(38)-C(5))-METHYLTRANSFERASE"/>
    <property type="match status" value="1"/>
</dbReference>
<feature type="active site" evidence="5">
    <location>
        <position position="79"/>
    </location>
</feature>
<protein>
    <recommendedName>
        <fullName evidence="7">Cytosine-specific methyltransferase</fullName>
        <ecNumber evidence="7">2.1.1.37</ecNumber>
    </recommendedName>
</protein>
<reference evidence="8 9" key="1">
    <citation type="submission" date="2020-08" db="EMBL/GenBank/DDBJ databases">
        <authorList>
            <person name="Liu C."/>
            <person name="Sun Q."/>
        </authorList>
    </citation>
    <scope>NUCLEOTIDE SEQUENCE [LARGE SCALE GENOMIC DNA]</scope>
    <source>
        <strain evidence="8 9">NSJ-61</strain>
    </source>
</reference>
<dbReference type="PRINTS" id="PR00105">
    <property type="entry name" value="C5METTRFRASE"/>
</dbReference>
<evidence type="ECO:0000256" key="2">
    <source>
        <dbReference type="ARBA" id="ARBA00022679"/>
    </source>
</evidence>
<proteinExistence type="inferred from homology"/>